<sequence>MSAVERPARTARHYAHRVQRMVGRDPDEAHRSATPLELLFDLTFVVAFGVAGEEFAHLVAEGHLGSGLAGFGFAMFAIIWAWINFSWFASAYDTDDWIYRVTTMVQMVGVVILALGLPQMFASIDRGVELDNAVMVSGYIVMRVAMVFQWLRAAKHDPAHRPAALTYALTLVIAQVGWVAVVIAPLTLEQVFAVAAVLMLLELSGPVIAERNKGGTPWHVHHIVERHGLLVIITLGEGVIGTVASLSAVVGRQGWTLDAVLVAVAGIGLTFGLWWVYYILPSAEVLEVYRNRSFVWGYGHIVIFAALAAVGAGLHVAAYYIEDAAHVGAVTTVLTVALPVAVFIGAVYLLYAYLVRVPDPFHLTLLAGTVAALILAVVIAGQGVSMACCLIVVMLAPVVTVVGYEWVGHAHEARALEICLGRADPGEITSLGP</sequence>
<feature type="transmembrane region" description="Helical" evidence="1">
    <location>
        <begin position="327"/>
        <end position="354"/>
    </location>
</feature>
<keyword evidence="1" id="KW-0472">Membrane</keyword>
<feature type="transmembrane region" description="Helical" evidence="1">
    <location>
        <begin position="163"/>
        <end position="184"/>
    </location>
</feature>
<reference evidence="3" key="1">
    <citation type="journal article" date="2019" name="Int. J. Syst. Evol. Microbiol.">
        <title>The Global Catalogue of Microorganisms (GCM) 10K type strain sequencing project: providing services to taxonomists for standard genome sequencing and annotation.</title>
        <authorList>
            <consortium name="The Broad Institute Genomics Platform"/>
            <consortium name="The Broad Institute Genome Sequencing Center for Infectious Disease"/>
            <person name="Wu L."/>
            <person name="Ma J."/>
        </authorList>
    </citation>
    <scope>NUCLEOTIDE SEQUENCE [LARGE SCALE GENOMIC DNA]</scope>
    <source>
        <strain evidence="3">ICMP 19430</strain>
    </source>
</reference>
<protein>
    <submittedName>
        <fullName evidence="2">Low temperature requirement protein A</fullName>
    </submittedName>
</protein>
<dbReference type="Proteomes" id="UP001596484">
    <property type="component" value="Unassembled WGS sequence"/>
</dbReference>
<evidence type="ECO:0000256" key="1">
    <source>
        <dbReference type="SAM" id="Phobius"/>
    </source>
</evidence>
<gene>
    <name evidence="2" type="ORF">ACFQS9_22550</name>
</gene>
<keyword evidence="1" id="KW-0812">Transmembrane</keyword>
<feature type="transmembrane region" description="Helical" evidence="1">
    <location>
        <begin position="384"/>
        <end position="407"/>
    </location>
</feature>
<evidence type="ECO:0000313" key="2">
    <source>
        <dbReference type="EMBL" id="MFC7450684.1"/>
    </source>
</evidence>
<feature type="transmembrane region" description="Helical" evidence="1">
    <location>
        <begin position="361"/>
        <end position="378"/>
    </location>
</feature>
<feature type="transmembrane region" description="Helical" evidence="1">
    <location>
        <begin position="301"/>
        <end position="321"/>
    </location>
</feature>
<dbReference type="EMBL" id="JBHTCS010000028">
    <property type="protein sequence ID" value="MFC7450684.1"/>
    <property type="molecule type" value="Genomic_DNA"/>
</dbReference>
<dbReference type="PANTHER" id="PTHR36840">
    <property type="entry name" value="BLL5714 PROTEIN"/>
    <property type="match status" value="1"/>
</dbReference>
<accession>A0ABW2S3S3</accession>
<keyword evidence="3" id="KW-1185">Reference proteome</keyword>
<feature type="transmembrane region" description="Helical" evidence="1">
    <location>
        <begin position="97"/>
        <end position="121"/>
    </location>
</feature>
<name>A0ABW2S3S3_9NOCA</name>
<dbReference type="RefSeq" id="WP_378408791.1">
    <property type="nucleotide sequence ID" value="NZ_JBHTCS010000028.1"/>
</dbReference>
<feature type="transmembrane region" description="Helical" evidence="1">
    <location>
        <begin position="255"/>
        <end position="280"/>
    </location>
</feature>
<proteinExistence type="predicted"/>
<feature type="transmembrane region" description="Helical" evidence="1">
    <location>
        <begin position="38"/>
        <end position="60"/>
    </location>
</feature>
<dbReference type="Pfam" id="PF06772">
    <property type="entry name" value="LtrA"/>
    <property type="match status" value="1"/>
</dbReference>
<dbReference type="InterPro" id="IPR010640">
    <property type="entry name" value="Low_temperature_requirement_A"/>
</dbReference>
<evidence type="ECO:0000313" key="3">
    <source>
        <dbReference type="Proteomes" id="UP001596484"/>
    </source>
</evidence>
<feature type="transmembrane region" description="Helical" evidence="1">
    <location>
        <begin position="229"/>
        <end position="249"/>
    </location>
</feature>
<feature type="transmembrane region" description="Helical" evidence="1">
    <location>
        <begin position="66"/>
        <end position="85"/>
    </location>
</feature>
<keyword evidence="1" id="KW-1133">Transmembrane helix</keyword>
<comment type="caution">
    <text evidence="2">The sequence shown here is derived from an EMBL/GenBank/DDBJ whole genome shotgun (WGS) entry which is preliminary data.</text>
</comment>
<feature type="transmembrane region" description="Helical" evidence="1">
    <location>
        <begin position="190"/>
        <end position="209"/>
    </location>
</feature>
<organism evidence="2 3">
    <name type="scientific">Rhodococcus daqingensis</name>
    <dbReference type="NCBI Taxonomy" id="2479363"/>
    <lineage>
        <taxon>Bacteria</taxon>
        <taxon>Bacillati</taxon>
        <taxon>Actinomycetota</taxon>
        <taxon>Actinomycetes</taxon>
        <taxon>Mycobacteriales</taxon>
        <taxon>Nocardiaceae</taxon>
        <taxon>Rhodococcus</taxon>
    </lineage>
</organism>
<feature type="transmembrane region" description="Helical" evidence="1">
    <location>
        <begin position="133"/>
        <end position="151"/>
    </location>
</feature>
<dbReference type="PANTHER" id="PTHR36840:SF1">
    <property type="entry name" value="BLL5714 PROTEIN"/>
    <property type="match status" value="1"/>
</dbReference>